<dbReference type="CDD" id="cd21965">
    <property type="entry name" value="Zn-C2H2_CALCOCO1_TAX1BP1_like"/>
    <property type="match status" value="1"/>
</dbReference>
<feature type="domain" description="UBZ1-type" evidence="7">
    <location>
        <begin position="795"/>
        <end position="821"/>
    </location>
</feature>
<keyword evidence="4 6" id="KW-0175">Coiled coil</keyword>
<dbReference type="Proteomes" id="UP001318040">
    <property type="component" value="Chromosome 10"/>
</dbReference>
<dbReference type="Pfam" id="PF07888">
    <property type="entry name" value="CALCOCO1"/>
    <property type="match status" value="1"/>
</dbReference>
<evidence type="ECO:0000256" key="4">
    <source>
        <dbReference type="ARBA" id="ARBA00023054"/>
    </source>
</evidence>
<feature type="coiled-coil region" evidence="6">
    <location>
        <begin position="512"/>
        <end position="606"/>
    </location>
</feature>
<dbReference type="FunFam" id="2.60.40.2840:FF:000002">
    <property type="entry name" value="Tax1-binding protein 1 isoform 2"/>
    <property type="match status" value="1"/>
</dbReference>
<feature type="coiled-coil region" evidence="6">
    <location>
        <begin position="153"/>
        <end position="384"/>
    </location>
</feature>
<dbReference type="CTD" id="8887"/>
<dbReference type="PANTHER" id="PTHR31915">
    <property type="entry name" value="SKICH DOMAIN-CONTAINING PROTEIN"/>
    <property type="match status" value="1"/>
</dbReference>
<organism evidence="8 9">
    <name type="scientific">Petromyzon marinus</name>
    <name type="common">Sea lamprey</name>
    <dbReference type="NCBI Taxonomy" id="7757"/>
    <lineage>
        <taxon>Eukaryota</taxon>
        <taxon>Metazoa</taxon>
        <taxon>Chordata</taxon>
        <taxon>Craniata</taxon>
        <taxon>Vertebrata</taxon>
        <taxon>Cyclostomata</taxon>
        <taxon>Hyperoartia</taxon>
        <taxon>Petromyzontiformes</taxon>
        <taxon>Petromyzontidae</taxon>
        <taxon>Petromyzon</taxon>
    </lineage>
</organism>
<evidence type="ECO:0000256" key="2">
    <source>
        <dbReference type="ARBA" id="ARBA00022771"/>
    </source>
</evidence>
<keyword evidence="2 5" id="KW-0863">Zinc-finger</keyword>
<dbReference type="CDD" id="cd21969">
    <property type="entry name" value="Zn-C2H2_TAX1BP1_rpt1"/>
    <property type="match status" value="1"/>
</dbReference>
<evidence type="ECO:0000256" key="3">
    <source>
        <dbReference type="ARBA" id="ARBA00022833"/>
    </source>
</evidence>
<evidence type="ECO:0000313" key="9">
    <source>
        <dbReference type="RefSeq" id="XP_032807201.1"/>
    </source>
</evidence>
<evidence type="ECO:0000256" key="6">
    <source>
        <dbReference type="SAM" id="Coils"/>
    </source>
</evidence>
<dbReference type="PANTHER" id="PTHR31915:SF6">
    <property type="entry name" value="SKICH DOMAIN-CONTAINING PROTEIN"/>
    <property type="match status" value="1"/>
</dbReference>
<evidence type="ECO:0000313" key="8">
    <source>
        <dbReference type="Proteomes" id="UP001318040"/>
    </source>
</evidence>
<dbReference type="Gene3D" id="6.20.250.40">
    <property type="match status" value="1"/>
</dbReference>
<dbReference type="InterPro" id="IPR041641">
    <property type="entry name" value="CALCOCO1/2_Zn_UBZ1"/>
</dbReference>
<evidence type="ECO:0000256" key="5">
    <source>
        <dbReference type="PROSITE-ProRule" id="PRU01253"/>
    </source>
</evidence>
<dbReference type="Gene3D" id="2.60.40.2840">
    <property type="match status" value="1"/>
</dbReference>
<dbReference type="InterPro" id="IPR012852">
    <property type="entry name" value="CALCOCO1-like"/>
</dbReference>
<gene>
    <name evidence="9" type="primary">LOC116940924</name>
</gene>
<dbReference type="Pfam" id="PF18112">
    <property type="entry name" value="Zn-C2H2_12"/>
    <property type="match status" value="2"/>
</dbReference>
<keyword evidence="3" id="KW-0862">Zinc</keyword>
<dbReference type="PROSITE" id="PS51905">
    <property type="entry name" value="ZF_UBZ1"/>
    <property type="match status" value="2"/>
</dbReference>
<keyword evidence="1" id="KW-0479">Metal-binding</keyword>
<evidence type="ECO:0000256" key="1">
    <source>
        <dbReference type="ARBA" id="ARBA00022723"/>
    </source>
</evidence>
<keyword evidence="8" id="KW-1185">Reference proteome</keyword>
<accession>A0AAJ7WR93</accession>
<dbReference type="Gene3D" id="1.10.287.1490">
    <property type="match status" value="1"/>
</dbReference>
<evidence type="ECO:0000259" key="7">
    <source>
        <dbReference type="PROSITE" id="PS51905"/>
    </source>
</evidence>
<dbReference type="GO" id="GO:0008270">
    <property type="term" value="F:zinc ion binding"/>
    <property type="evidence" value="ECO:0007669"/>
    <property type="project" value="UniProtKB-KW"/>
</dbReference>
<dbReference type="AlphaFoldDB" id="A0AAJ7WR93"/>
<feature type="domain" description="UBZ1-type" evidence="7">
    <location>
        <begin position="768"/>
        <end position="794"/>
    </location>
</feature>
<name>A0AAJ7WR93_PETMA</name>
<sequence length="834" mass="97107">MAELVQTPPVGDCNKEPYSFSHVIFHNVAQAYPPDTHLECRYTLTQHIQPHSKDWVGIFKVGWRTPRDYFTFLWAPVPSSTQSSLGSEQHLIFQAYYLPKDDGEFYQLCYVTSNGEIRGASTPFQFRNSSESDELFTLETEGESDILVVTSKAAHLKNSLEEVQRQYKELSKAKSDLETEVTGMNEKMKQLSEELDGRRKEDCALQSRYTELEQSKQALDSGLVQHKRQLEESAVRVQQLEGDLETLAKKMLDKEMELDGCKDSIKKLTAEKQQLETELKNEREEKNLFMTHIKETDLENKQLITNLQAAQAEVGKKNNAISELTEEISRLQQSAAHRERSLCGAAGAESSKPEKELGVVRELLRRTEDQLANSEQKLKLLQWELLDATSTRDKMMASLYQERTSSEELRTLVTQMENKNVEGLREDSPDYDELRKENEDLKLRLQMGADHYKDKFKECMRLQKELTKAKQQWDEQVEVPAVVSMETQKSPPASEMKEKLGGELSSRAMEKLAEKTDKCKKYKEMFKKEKENRERLEEELQKLQRSIEEEKRATEVLSDKLAREQANMQDQLSTKALELKDVRSALEKIKKEKEDLLTKFTHEKEDKQLLEEKVMRMETFFNEQQQNKQEISRQQQEKDFAIYELQNTLKELTDEIDAHKMQLHERDGKIDELVATVTDLKLGRDEYLKKLAFLEEKCDTGQGDASGGMLGNCGICNPWLHKPVVSTGPYPHHVVKNQPFRRDYRNEQNVDGGQLRQEPESFSFEMMRKRCPICEMNFPPDYDQRDFEEHVQSHWKECPLCKNQYPPDMDQQKFEEHVQSHLDDRRVHPDDTIF</sequence>
<dbReference type="InterPro" id="IPR051002">
    <property type="entry name" value="UBA_autophagy_assoc_protein"/>
</dbReference>
<dbReference type="SUPFAM" id="SSF57997">
    <property type="entry name" value="Tropomyosin"/>
    <property type="match status" value="1"/>
</dbReference>
<proteinExistence type="predicted"/>
<dbReference type="KEGG" id="pmrn:116940924"/>
<dbReference type="RefSeq" id="XP_032807201.1">
    <property type="nucleotide sequence ID" value="XM_032951310.1"/>
</dbReference>
<dbReference type="Pfam" id="PF17751">
    <property type="entry name" value="SKICH"/>
    <property type="match status" value="1"/>
</dbReference>
<protein>
    <submittedName>
        <fullName evidence="9">Tax1-binding protein 1 homolog B-like isoform X1</fullName>
    </submittedName>
</protein>
<dbReference type="InterPro" id="IPR041611">
    <property type="entry name" value="SKICH"/>
</dbReference>
<reference evidence="9" key="1">
    <citation type="submission" date="2025-08" db="UniProtKB">
        <authorList>
            <consortium name="RefSeq"/>
        </authorList>
    </citation>
    <scope>IDENTIFICATION</scope>
    <source>
        <tissue evidence="9">Sperm</tissue>
    </source>
</reference>